<proteinExistence type="predicted"/>
<dbReference type="EMBL" id="JAGPYQ010000001">
    <property type="protein sequence ID" value="MBQ0850255.1"/>
    <property type="molecule type" value="Genomic_DNA"/>
</dbReference>
<dbReference type="Proteomes" id="UP000677413">
    <property type="component" value="Unassembled WGS sequence"/>
</dbReference>
<dbReference type="AlphaFoldDB" id="A0A941B4E0"/>
<organism evidence="1 2">
    <name type="scientific">Streptomyces liliiviolaceus</name>
    <dbReference type="NCBI Taxonomy" id="2823109"/>
    <lineage>
        <taxon>Bacteria</taxon>
        <taxon>Bacillati</taxon>
        <taxon>Actinomycetota</taxon>
        <taxon>Actinomycetes</taxon>
        <taxon>Kitasatosporales</taxon>
        <taxon>Streptomycetaceae</taxon>
        <taxon>Streptomyces</taxon>
    </lineage>
</organism>
<name>A0A941B4E0_9ACTN</name>
<evidence type="ECO:0000313" key="1">
    <source>
        <dbReference type="EMBL" id="MBQ0850255.1"/>
    </source>
</evidence>
<protein>
    <submittedName>
        <fullName evidence="1">ATP/GTP-binding protein</fullName>
    </submittedName>
</protein>
<reference evidence="1 2" key="1">
    <citation type="submission" date="2021-04" db="EMBL/GenBank/DDBJ databases">
        <authorList>
            <person name="Tang X."/>
            <person name="Zhou X."/>
            <person name="Chen X."/>
            <person name="Cernava T."/>
            <person name="Zhang C."/>
        </authorList>
    </citation>
    <scope>NUCLEOTIDE SEQUENCE [LARGE SCALE GENOMIC DNA]</scope>
    <source>
        <strain evidence="1 2">BH-SS-21</strain>
    </source>
</reference>
<gene>
    <name evidence="1" type="ORF">J8N05_18865</name>
</gene>
<sequence>MCPVAASGSQAVGGLSMAAFDTFWAAAAPAPAMDPRVLAQQAVDKMLLQGPDIDISPRPGGTGLVGMPVWMAVDESQTTWGPNTASASAGRVTVTATAKVARVVWAMGDGSSVTCTGPGTVYRTSYGLKASPDCGHVYTRPSADTSGGTYTVTATSTWVIDWQGGGASGQLTEIRTSSVTVAIVESQAVNS</sequence>
<comment type="caution">
    <text evidence="1">The sequence shown here is derived from an EMBL/GenBank/DDBJ whole genome shotgun (WGS) entry which is preliminary data.</text>
</comment>
<accession>A0A941B4E0</accession>
<keyword evidence="2" id="KW-1185">Reference proteome</keyword>
<evidence type="ECO:0000313" key="2">
    <source>
        <dbReference type="Proteomes" id="UP000677413"/>
    </source>
</evidence>